<protein>
    <submittedName>
        <fullName evidence="1">Uncharacterized protein</fullName>
    </submittedName>
</protein>
<name>A0A7S4DZE0_9EUKA</name>
<proteinExistence type="predicted"/>
<sequence length="120" mass="13354">MLLQVATEEVAQSRGLLSNCYVIHGGIKPPRQHILNAAPTSISWIFHRAFICLSLPSVSCYEERQKRGLGRDEELHRSDQGFTGLSSKTGSVYETLAWAEITYYHPQGPIVKLAELPTGE</sequence>
<reference evidence="1" key="1">
    <citation type="submission" date="2021-01" db="EMBL/GenBank/DDBJ databases">
        <authorList>
            <person name="Corre E."/>
            <person name="Pelletier E."/>
            <person name="Niang G."/>
            <person name="Scheremetjew M."/>
            <person name="Finn R."/>
            <person name="Kale V."/>
            <person name="Holt S."/>
            <person name="Cochrane G."/>
            <person name="Meng A."/>
            <person name="Brown T."/>
            <person name="Cohen L."/>
        </authorList>
    </citation>
    <scope>NUCLEOTIDE SEQUENCE</scope>
    <source>
        <strain evidence="1">CCCM811</strain>
    </source>
</reference>
<organism evidence="1">
    <name type="scientific">Lotharella globosa</name>
    <dbReference type="NCBI Taxonomy" id="91324"/>
    <lineage>
        <taxon>Eukaryota</taxon>
        <taxon>Sar</taxon>
        <taxon>Rhizaria</taxon>
        <taxon>Cercozoa</taxon>
        <taxon>Chlorarachniophyceae</taxon>
        <taxon>Lotharella</taxon>
    </lineage>
</organism>
<evidence type="ECO:0000313" key="1">
    <source>
        <dbReference type="EMBL" id="CAE0681014.1"/>
    </source>
</evidence>
<gene>
    <name evidence="1" type="ORF">LGLO00237_LOCUS32801</name>
</gene>
<accession>A0A7S4DZE0</accession>
<dbReference type="EMBL" id="HBIV01047039">
    <property type="protein sequence ID" value="CAE0681014.1"/>
    <property type="molecule type" value="Transcribed_RNA"/>
</dbReference>
<dbReference type="AlphaFoldDB" id="A0A7S4DZE0"/>